<sequence>MNSQKNHTRPITPSLDTRHQLEQIQEERDQLIARLHEANEKNISINEENRYLKKQCHQLNQDLINAGDTSTHLEHQVLTHEQEIIRLTKKNQELLKSKRETKKKLDLESEEFEIERNQWSEKVLTLNKKIKTLLSNQSRVSPQVSRVSPRSNITKTTSQVTEHDHSRDLPCHISSDTPPGSPLPKKKPKQQPQLEELKKTIRQRDNVIFKLREKLEEITNQRNLLEQRDLSRTDQMEQLLVEKNQLREMNLTLMEENESFQMLLHEKTISGNFTLNRGLQVRLIPLIFLIAVGNQYYLESSRHLRR</sequence>
<evidence type="ECO:0000256" key="2">
    <source>
        <dbReference type="SAM" id="MobiDB-lite"/>
    </source>
</evidence>
<feature type="compositionally biased region" description="Low complexity" evidence="2">
    <location>
        <begin position="136"/>
        <end position="152"/>
    </location>
</feature>
<feature type="compositionally biased region" description="Basic and acidic residues" evidence="2">
    <location>
        <begin position="161"/>
        <end position="170"/>
    </location>
</feature>
<dbReference type="EMBL" id="JASJQH010007890">
    <property type="protein sequence ID" value="KAK9700575.1"/>
    <property type="molecule type" value="Genomic_DNA"/>
</dbReference>
<feature type="region of interest" description="Disordered" evidence="2">
    <location>
        <begin position="136"/>
        <end position="197"/>
    </location>
</feature>
<dbReference type="PANTHER" id="PTHR38120:SF1">
    <property type="entry name" value="M PROTEIN, SEROTYPE 2.1"/>
    <property type="match status" value="1"/>
</dbReference>
<evidence type="ECO:0000313" key="4">
    <source>
        <dbReference type="Proteomes" id="UP001479436"/>
    </source>
</evidence>
<evidence type="ECO:0000256" key="1">
    <source>
        <dbReference type="SAM" id="Coils"/>
    </source>
</evidence>
<evidence type="ECO:0000313" key="3">
    <source>
        <dbReference type="EMBL" id="KAK9700575.1"/>
    </source>
</evidence>
<dbReference type="PANTHER" id="PTHR38120">
    <property type="entry name" value="EXPRESSED PROTEIN"/>
    <property type="match status" value="1"/>
</dbReference>
<comment type="caution">
    <text evidence="3">The sequence shown here is derived from an EMBL/GenBank/DDBJ whole genome shotgun (WGS) entry which is preliminary data.</text>
</comment>
<dbReference type="Proteomes" id="UP001479436">
    <property type="component" value="Unassembled WGS sequence"/>
</dbReference>
<feature type="coiled-coil region" evidence="1">
    <location>
        <begin position="208"/>
        <end position="256"/>
    </location>
</feature>
<feature type="coiled-coil region" evidence="1">
    <location>
        <begin position="14"/>
        <end position="55"/>
    </location>
</feature>
<feature type="coiled-coil region" evidence="1">
    <location>
        <begin position="84"/>
        <end position="122"/>
    </location>
</feature>
<keyword evidence="4" id="KW-1185">Reference proteome</keyword>
<reference evidence="3 4" key="1">
    <citation type="submission" date="2023-04" db="EMBL/GenBank/DDBJ databases">
        <title>Genome of Basidiobolus ranarum AG-B5.</title>
        <authorList>
            <person name="Stajich J.E."/>
            <person name="Carter-House D."/>
            <person name="Gryganskyi A."/>
        </authorList>
    </citation>
    <scope>NUCLEOTIDE SEQUENCE [LARGE SCALE GENOMIC DNA]</scope>
    <source>
        <strain evidence="3 4">AG-B5</strain>
    </source>
</reference>
<protein>
    <submittedName>
        <fullName evidence="3">Uncharacterized protein</fullName>
    </submittedName>
</protein>
<proteinExistence type="predicted"/>
<keyword evidence="1" id="KW-0175">Coiled coil</keyword>
<accession>A0ABR2VSR8</accession>
<gene>
    <name evidence="3" type="ORF">K7432_012126</name>
</gene>
<name>A0ABR2VSR8_9FUNG</name>
<organism evidence="3 4">
    <name type="scientific">Basidiobolus ranarum</name>
    <dbReference type="NCBI Taxonomy" id="34480"/>
    <lineage>
        <taxon>Eukaryota</taxon>
        <taxon>Fungi</taxon>
        <taxon>Fungi incertae sedis</taxon>
        <taxon>Zoopagomycota</taxon>
        <taxon>Entomophthoromycotina</taxon>
        <taxon>Basidiobolomycetes</taxon>
        <taxon>Basidiobolales</taxon>
        <taxon>Basidiobolaceae</taxon>
        <taxon>Basidiobolus</taxon>
    </lineage>
</organism>